<dbReference type="EMBL" id="LDJM01000021">
    <property type="protein sequence ID" value="KRG76811.1"/>
    <property type="molecule type" value="Genomic_DNA"/>
</dbReference>
<sequence>MFKRMAAALLGLLALLALFLLASRFWPASAMQKQARAALEQPLDWPGANAWALLETLDHDGLDMAQRQALVDERVQAFELWAKATAAQRYGNGSAVEDVPAVPELAVAPPAALPALEYCRYGSLETCLATVRSNPEGVAADMQARADLIRNIAGLADFEHARSPYVADIDSPMLNTMGRLPTPLAAHALAHVQGNSAAALEGLCRDMGSARMLASQSDNLFLTVVGARWLQANGQLLAHVLAELPADVTPPANCKAGLEILPPAAISLCRPLQGQYAMNAAVNGHHDATVMAEHPVGSWLFDLDKTLNRQAASLGAACQMPLQQRIAQDLPVDGGLAPAEARSPWHIECATNYIGCVLSAIAAPAYDKYIVRMQDVAASQRLLGAWLWLREHPGDGDVARQLAQLPQELRSAHRPVQLNADGTALEVVRYYTGEGNDLLQLPLPTADKAAVQ</sequence>
<keyword evidence="2" id="KW-1185">Reference proteome</keyword>
<comment type="caution">
    <text evidence="1">The sequence shown here is derived from an EMBL/GenBank/DDBJ whole genome shotgun (WGS) entry which is preliminary data.</text>
</comment>
<evidence type="ECO:0000313" key="2">
    <source>
        <dbReference type="Proteomes" id="UP000050956"/>
    </source>
</evidence>
<gene>
    <name evidence="1" type="ORF">ABB30_08850</name>
</gene>
<accession>A0A0R0D5I0</accession>
<evidence type="ECO:0000313" key="1">
    <source>
        <dbReference type="EMBL" id="KRG76811.1"/>
    </source>
</evidence>
<name>A0A0R0D5I0_9GAMM</name>
<dbReference type="Proteomes" id="UP000050956">
    <property type="component" value="Unassembled WGS sequence"/>
</dbReference>
<proteinExistence type="predicted"/>
<reference evidence="1 2" key="1">
    <citation type="submission" date="2015-05" db="EMBL/GenBank/DDBJ databases">
        <title>Genome sequencing and analysis of members of genus Stenotrophomonas.</title>
        <authorList>
            <person name="Patil P.P."/>
            <person name="Midha S."/>
            <person name="Patil P.B."/>
        </authorList>
    </citation>
    <scope>NUCLEOTIDE SEQUENCE [LARGE SCALE GENOMIC DNA]</scope>
    <source>
        <strain evidence="1 2">DSM 24757</strain>
    </source>
</reference>
<organism evidence="1 2">
    <name type="scientific">Stenotrophomonas ginsengisoli</name>
    <dbReference type="NCBI Taxonomy" id="336566"/>
    <lineage>
        <taxon>Bacteria</taxon>
        <taxon>Pseudomonadati</taxon>
        <taxon>Pseudomonadota</taxon>
        <taxon>Gammaproteobacteria</taxon>
        <taxon>Lysobacterales</taxon>
        <taxon>Lysobacteraceae</taxon>
        <taxon>Stenotrophomonas</taxon>
    </lineage>
</organism>
<dbReference type="AlphaFoldDB" id="A0A0R0D5I0"/>
<protein>
    <submittedName>
        <fullName evidence="1">Uncharacterized protein</fullName>
    </submittedName>
</protein>
<dbReference type="STRING" id="336566.ABB30_08850"/>
<dbReference type="PATRIC" id="fig|336566.3.peg.1179"/>